<dbReference type="RefSeq" id="WP_336131481.1">
    <property type="nucleotide sequence ID" value="NZ_JBANDL010000002.1"/>
</dbReference>
<feature type="domain" description="Tail sheath protein C-terminal" evidence="3">
    <location>
        <begin position="273"/>
        <end position="375"/>
    </location>
</feature>
<name>A0ABU8D397_9GAMM</name>
<dbReference type="PANTHER" id="PTHR35861:SF1">
    <property type="entry name" value="PHAGE TAIL SHEATH PROTEIN"/>
    <property type="match status" value="1"/>
</dbReference>
<dbReference type="PANTHER" id="PTHR35861">
    <property type="match status" value="1"/>
</dbReference>
<keyword evidence="5" id="KW-1185">Reference proteome</keyword>
<dbReference type="Proteomes" id="UP001387215">
    <property type="component" value="Unassembled WGS sequence"/>
</dbReference>
<dbReference type="EMBL" id="JBANDL010000002">
    <property type="protein sequence ID" value="MEI2454582.1"/>
    <property type="molecule type" value="Genomic_DNA"/>
</dbReference>
<feature type="domain" description="Tail sheath protein subtilisin-like" evidence="2">
    <location>
        <begin position="109"/>
        <end position="272"/>
    </location>
</feature>
<dbReference type="Pfam" id="PF04984">
    <property type="entry name" value="Phage_sheath_1"/>
    <property type="match status" value="1"/>
</dbReference>
<comment type="caution">
    <text evidence="4">The sequence shown here is derived from an EMBL/GenBank/DDBJ whole genome shotgun (WGS) entry which is preliminary data.</text>
</comment>
<gene>
    <name evidence="4" type="ORF">V2J18_07800</name>
</gene>
<evidence type="ECO:0000259" key="2">
    <source>
        <dbReference type="Pfam" id="PF04984"/>
    </source>
</evidence>
<dbReference type="InterPro" id="IPR020287">
    <property type="entry name" value="Tail_sheath_C"/>
</dbReference>
<evidence type="ECO:0000313" key="4">
    <source>
        <dbReference type="EMBL" id="MEI2454582.1"/>
    </source>
</evidence>
<comment type="similarity">
    <text evidence="1">Belongs to the myoviridae tail sheath protein family.</text>
</comment>
<evidence type="ECO:0000256" key="1">
    <source>
        <dbReference type="ARBA" id="ARBA00008005"/>
    </source>
</evidence>
<evidence type="ECO:0000313" key="5">
    <source>
        <dbReference type="Proteomes" id="UP001387215"/>
    </source>
</evidence>
<evidence type="ECO:0000259" key="3">
    <source>
        <dbReference type="Pfam" id="PF17482"/>
    </source>
</evidence>
<protein>
    <submittedName>
        <fullName evidence="4">Phage tail sheath protein</fullName>
    </submittedName>
</protein>
<dbReference type="InterPro" id="IPR035089">
    <property type="entry name" value="Phage_sheath_subtilisin"/>
</dbReference>
<accession>A0ABU8D397</accession>
<dbReference type="Pfam" id="PF17482">
    <property type="entry name" value="Phage_sheath_1C"/>
    <property type="match status" value="1"/>
</dbReference>
<proteinExistence type="inferred from homology"/>
<sequence length="388" mass="41717">MDDFHHGVRVIEVTGGARTVRAVATAVIGVVCTSSDADAAAFPIDRPVVLTDVRRALAKTGKTGTLRPTLQAIADQCNTPTVVVRVPTGNDDAATTSAVIGSAEGASFTGLYALLAAQAQLGVRPRILGAPGLDTQPVAVALGVIAKKLRAMAYVSAAASAKKEDAVLYRKNFSQRELMVIWPDFVSWDTATNSTQNAYATARALGLRALIDQEQGWHKSLSNVPVAGVTGLSRDVFWDLQDPSTDAGYLNAGDVTTLVNHNGYRFWGSRTCSDDPQFAFEPFVRTAHVIADTLAEIAAPNVDKPLTPMLVRDMLDEGNARFRWWKTAGYLLGGQCWFDNEQNPADRLFSGKLALAHNYTPVPPAEDITLRQSITDVYLADFASRLVA</sequence>
<organism evidence="4 5">
    <name type="scientific">Lysobacter firmicutimachus</name>
    <dbReference type="NCBI Taxonomy" id="1792846"/>
    <lineage>
        <taxon>Bacteria</taxon>
        <taxon>Pseudomonadati</taxon>
        <taxon>Pseudomonadota</taxon>
        <taxon>Gammaproteobacteria</taxon>
        <taxon>Lysobacterales</taxon>
        <taxon>Lysobacteraceae</taxon>
        <taxon>Lysobacter</taxon>
    </lineage>
</organism>
<reference evidence="4 5" key="1">
    <citation type="submission" date="2024-02" db="EMBL/GenBank/DDBJ databases">
        <title>Lysobacter Genome Sequencing and Mining.</title>
        <authorList>
            <person name="Bierman J."/>
            <person name="Walker M.C."/>
        </authorList>
    </citation>
    <scope>NUCLEOTIDE SEQUENCE [LARGE SCALE GENOMIC DNA]</scope>
    <source>
        <strain evidence="4 5">PB6250</strain>
    </source>
</reference>
<dbReference type="InterPro" id="IPR052042">
    <property type="entry name" value="Tail_sheath_structural"/>
</dbReference>